<evidence type="ECO:0000313" key="2">
    <source>
        <dbReference type="Proteomes" id="UP000824230"/>
    </source>
</evidence>
<sequence>MKKELSTFELQLCDIQGRLFELALKNDIKYPDFAEKYMNSQTAAFMDYPYDRLQWAGEEYILENLMDEVILEKCTGENYGREEVYWMGYVYRYWHFYTDENSKQIYAQADGPLM</sequence>
<dbReference type="AlphaFoldDB" id="A0A9D2AM75"/>
<protein>
    <submittedName>
        <fullName evidence="1">Uncharacterized protein</fullName>
    </submittedName>
</protein>
<dbReference type="Proteomes" id="UP000824230">
    <property type="component" value="Unassembled WGS sequence"/>
</dbReference>
<comment type="caution">
    <text evidence="1">The sequence shown here is derived from an EMBL/GenBank/DDBJ whole genome shotgun (WGS) entry which is preliminary data.</text>
</comment>
<organism evidence="1 2">
    <name type="scientific">Candidatus Blautia pullistercoris</name>
    <dbReference type="NCBI Taxonomy" id="2838499"/>
    <lineage>
        <taxon>Bacteria</taxon>
        <taxon>Bacillati</taxon>
        <taxon>Bacillota</taxon>
        <taxon>Clostridia</taxon>
        <taxon>Lachnospirales</taxon>
        <taxon>Lachnospiraceae</taxon>
        <taxon>Blautia</taxon>
    </lineage>
</organism>
<reference evidence="1" key="1">
    <citation type="journal article" date="2021" name="PeerJ">
        <title>Extensive microbial diversity within the chicken gut microbiome revealed by metagenomics and culture.</title>
        <authorList>
            <person name="Gilroy R."/>
            <person name="Ravi A."/>
            <person name="Getino M."/>
            <person name="Pursley I."/>
            <person name="Horton D.L."/>
            <person name="Alikhan N.F."/>
            <person name="Baker D."/>
            <person name="Gharbi K."/>
            <person name="Hall N."/>
            <person name="Watson M."/>
            <person name="Adriaenssens E.M."/>
            <person name="Foster-Nyarko E."/>
            <person name="Jarju S."/>
            <person name="Secka A."/>
            <person name="Antonio M."/>
            <person name="Oren A."/>
            <person name="Chaudhuri R.R."/>
            <person name="La Ragione R."/>
            <person name="Hildebrand F."/>
            <person name="Pallen M.J."/>
        </authorList>
    </citation>
    <scope>NUCLEOTIDE SEQUENCE</scope>
    <source>
        <strain evidence="1">ChiHjej12B11-1927</strain>
    </source>
</reference>
<feature type="non-terminal residue" evidence="1">
    <location>
        <position position="114"/>
    </location>
</feature>
<accession>A0A9D2AM75</accession>
<gene>
    <name evidence="1" type="ORF">H9738_01625</name>
</gene>
<reference evidence="1" key="2">
    <citation type="submission" date="2021-04" db="EMBL/GenBank/DDBJ databases">
        <authorList>
            <person name="Gilroy R."/>
        </authorList>
    </citation>
    <scope>NUCLEOTIDE SEQUENCE</scope>
    <source>
        <strain evidence="1">ChiHjej12B11-1927</strain>
    </source>
</reference>
<name>A0A9D2AM75_9FIRM</name>
<evidence type="ECO:0000313" key="1">
    <source>
        <dbReference type="EMBL" id="HIX36562.1"/>
    </source>
</evidence>
<dbReference type="EMBL" id="DXFG01000037">
    <property type="protein sequence ID" value="HIX36562.1"/>
    <property type="molecule type" value="Genomic_DNA"/>
</dbReference>
<proteinExistence type="predicted"/>